<feature type="region of interest" description="Disordered" evidence="2">
    <location>
        <begin position="1"/>
        <end position="20"/>
    </location>
</feature>
<dbReference type="SUPFAM" id="SSF51182">
    <property type="entry name" value="RmlC-like cupins"/>
    <property type="match status" value="1"/>
</dbReference>
<reference evidence="4 5" key="1">
    <citation type="submission" date="2018-06" db="EMBL/GenBank/DDBJ databases">
        <title>Comparative genomics of Bradyrhizobium nodulating Arachidis hypogaea.</title>
        <authorList>
            <person name="Li Y."/>
        </authorList>
    </citation>
    <scope>NUCLEOTIDE SEQUENCE [LARGE SCALE GENOMIC DNA]</scope>
    <source>
        <strain evidence="4 5">CCBAU 051107</strain>
    </source>
</reference>
<dbReference type="GO" id="GO:0005829">
    <property type="term" value="C:cytosol"/>
    <property type="evidence" value="ECO:0007669"/>
    <property type="project" value="TreeGrafter"/>
</dbReference>
<evidence type="ECO:0000259" key="3">
    <source>
        <dbReference type="PROSITE" id="PS50943"/>
    </source>
</evidence>
<dbReference type="PANTHER" id="PTHR46797:SF1">
    <property type="entry name" value="METHYLPHOSPHONATE SYNTHASE"/>
    <property type="match status" value="1"/>
</dbReference>
<sequence length="207" mass="22379">MSDGSVAPSSDTNLPSPTDLELPLVLGRNLRRLRTSRGHSLERLAKQSGVSRAMLGQIETGKSVPTIALLWKVANALHVPFANLLQTDAARGPVVLRRGDAKLLSSSQGQFTSRALFPFDGNHQVEFYELKMGPLHREAAEPHAAGTRENLFVAKGAVEITVGLEKPQTLMEGDAILFEADVPHVYKNLVASEATLYLVVTCAEDVV</sequence>
<dbReference type="CDD" id="cd00093">
    <property type="entry name" value="HTH_XRE"/>
    <property type="match status" value="1"/>
</dbReference>
<dbReference type="InterPro" id="IPR001387">
    <property type="entry name" value="Cro/C1-type_HTH"/>
</dbReference>
<dbReference type="SMART" id="SM00530">
    <property type="entry name" value="HTH_XRE"/>
    <property type="match status" value="1"/>
</dbReference>
<dbReference type="PROSITE" id="PS50943">
    <property type="entry name" value="HTH_CROC1"/>
    <property type="match status" value="1"/>
</dbReference>
<evidence type="ECO:0000313" key="5">
    <source>
        <dbReference type="Proteomes" id="UP000594015"/>
    </source>
</evidence>
<dbReference type="Gene3D" id="2.60.120.10">
    <property type="entry name" value="Jelly Rolls"/>
    <property type="match status" value="1"/>
</dbReference>
<dbReference type="InterPro" id="IPR011051">
    <property type="entry name" value="RmlC_Cupin_sf"/>
</dbReference>
<dbReference type="Gene3D" id="1.10.260.40">
    <property type="entry name" value="lambda repressor-like DNA-binding domains"/>
    <property type="match status" value="1"/>
</dbReference>
<evidence type="ECO:0000256" key="2">
    <source>
        <dbReference type="SAM" id="MobiDB-lite"/>
    </source>
</evidence>
<dbReference type="InterPro" id="IPR014710">
    <property type="entry name" value="RmlC-like_jellyroll"/>
</dbReference>
<feature type="compositionally biased region" description="Polar residues" evidence="2">
    <location>
        <begin position="7"/>
        <end position="16"/>
    </location>
</feature>
<dbReference type="Pfam" id="PF07883">
    <property type="entry name" value="Cupin_2"/>
    <property type="match status" value="1"/>
</dbReference>
<dbReference type="InterPro" id="IPR013096">
    <property type="entry name" value="Cupin_2"/>
</dbReference>
<dbReference type="Proteomes" id="UP000594015">
    <property type="component" value="Chromosome"/>
</dbReference>
<dbReference type="EMBL" id="CP030050">
    <property type="protein sequence ID" value="QOZ67371.1"/>
    <property type="molecule type" value="Genomic_DNA"/>
</dbReference>
<dbReference type="GO" id="GO:0003700">
    <property type="term" value="F:DNA-binding transcription factor activity"/>
    <property type="evidence" value="ECO:0007669"/>
    <property type="project" value="TreeGrafter"/>
</dbReference>
<dbReference type="RefSeq" id="WP_092214535.1">
    <property type="nucleotide sequence ID" value="NZ_CP030050.1"/>
</dbReference>
<evidence type="ECO:0000256" key="1">
    <source>
        <dbReference type="ARBA" id="ARBA00023125"/>
    </source>
</evidence>
<keyword evidence="1" id="KW-0238">DNA-binding</keyword>
<dbReference type="Pfam" id="PF01381">
    <property type="entry name" value="HTH_3"/>
    <property type="match status" value="1"/>
</dbReference>
<dbReference type="SUPFAM" id="SSF47413">
    <property type="entry name" value="lambda repressor-like DNA-binding domains"/>
    <property type="match status" value="1"/>
</dbReference>
<dbReference type="AlphaFoldDB" id="A0AAE7NLA8"/>
<name>A0AAE7NLA8_9BRAD</name>
<dbReference type="CDD" id="cd02209">
    <property type="entry name" value="cupin_XRE_C"/>
    <property type="match status" value="1"/>
</dbReference>
<dbReference type="InterPro" id="IPR010982">
    <property type="entry name" value="Lambda_DNA-bd_dom_sf"/>
</dbReference>
<dbReference type="InterPro" id="IPR050807">
    <property type="entry name" value="TransReg_Diox_bact_type"/>
</dbReference>
<dbReference type="PANTHER" id="PTHR46797">
    <property type="entry name" value="HTH-TYPE TRANSCRIPTIONAL REGULATOR"/>
    <property type="match status" value="1"/>
</dbReference>
<protein>
    <submittedName>
        <fullName evidence="4">XRE family transcriptional regulator</fullName>
    </submittedName>
</protein>
<gene>
    <name evidence="4" type="ORF">WN72_14420</name>
</gene>
<feature type="domain" description="HTH cro/C1-type" evidence="3">
    <location>
        <begin position="30"/>
        <end position="84"/>
    </location>
</feature>
<organism evidence="4 5">
    <name type="scientific">Bradyrhizobium arachidis</name>
    <dbReference type="NCBI Taxonomy" id="858423"/>
    <lineage>
        <taxon>Bacteria</taxon>
        <taxon>Pseudomonadati</taxon>
        <taxon>Pseudomonadota</taxon>
        <taxon>Alphaproteobacteria</taxon>
        <taxon>Hyphomicrobiales</taxon>
        <taxon>Nitrobacteraceae</taxon>
        <taxon>Bradyrhizobium</taxon>
    </lineage>
</organism>
<proteinExistence type="predicted"/>
<dbReference type="GO" id="GO:0003677">
    <property type="term" value="F:DNA binding"/>
    <property type="evidence" value="ECO:0007669"/>
    <property type="project" value="UniProtKB-KW"/>
</dbReference>
<accession>A0AAE7NLA8</accession>
<dbReference type="KEGG" id="barh:WN72_14420"/>
<evidence type="ECO:0000313" key="4">
    <source>
        <dbReference type="EMBL" id="QOZ67371.1"/>
    </source>
</evidence>